<accession>A0A561P6V5</accession>
<feature type="domain" description="HTH marR-type" evidence="1">
    <location>
        <begin position="6"/>
        <end position="140"/>
    </location>
</feature>
<protein>
    <submittedName>
        <fullName evidence="2">MarR family transcriptional regulator</fullName>
    </submittedName>
</protein>
<dbReference type="RefSeq" id="WP_145673828.1">
    <property type="nucleotide sequence ID" value="NZ_VIWO01000011.1"/>
</dbReference>
<dbReference type="SMART" id="SM00347">
    <property type="entry name" value="HTH_MARR"/>
    <property type="match status" value="1"/>
</dbReference>
<organism evidence="2 3">
    <name type="scientific">Chitinophaga polysaccharea</name>
    <dbReference type="NCBI Taxonomy" id="1293035"/>
    <lineage>
        <taxon>Bacteria</taxon>
        <taxon>Pseudomonadati</taxon>
        <taxon>Bacteroidota</taxon>
        <taxon>Chitinophagia</taxon>
        <taxon>Chitinophagales</taxon>
        <taxon>Chitinophagaceae</taxon>
        <taxon>Chitinophaga</taxon>
    </lineage>
</organism>
<dbReference type="PROSITE" id="PS50995">
    <property type="entry name" value="HTH_MARR_2"/>
    <property type="match status" value="1"/>
</dbReference>
<dbReference type="PANTHER" id="PTHR39515:SF2">
    <property type="entry name" value="HTH-TYPE TRANSCRIPTIONAL REGULATOR RV0880"/>
    <property type="match status" value="1"/>
</dbReference>
<reference evidence="2 3" key="1">
    <citation type="submission" date="2019-06" db="EMBL/GenBank/DDBJ databases">
        <title>Sorghum-associated microbial communities from plants grown in Nebraska, USA.</title>
        <authorList>
            <person name="Schachtman D."/>
        </authorList>
    </citation>
    <scope>NUCLEOTIDE SEQUENCE [LARGE SCALE GENOMIC DNA]</scope>
    <source>
        <strain evidence="2 3">1209</strain>
    </source>
</reference>
<dbReference type="Proteomes" id="UP000320811">
    <property type="component" value="Unassembled WGS sequence"/>
</dbReference>
<evidence type="ECO:0000259" key="1">
    <source>
        <dbReference type="PROSITE" id="PS50995"/>
    </source>
</evidence>
<dbReference type="InterPro" id="IPR000835">
    <property type="entry name" value="HTH_MarR-typ"/>
</dbReference>
<sequence>MTTKEDRAIAHALRHLITRMNKRLRREMSNPGSLSIAEKNVMSILMNHKAIYPSELGAQLDISSQFMSQILKRLEGLGYIDRKTAQEDKRKTWVTLTKKGWQMINDSRLEREEWLAGVIRDKYNSREKKLIREALELLSDIPEL</sequence>
<dbReference type="InterPro" id="IPR036390">
    <property type="entry name" value="WH_DNA-bd_sf"/>
</dbReference>
<dbReference type="PRINTS" id="PR00598">
    <property type="entry name" value="HTHMARR"/>
</dbReference>
<dbReference type="Gene3D" id="1.10.10.10">
    <property type="entry name" value="Winged helix-like DNA-binding domain superfamily/Winged helix DNA-binding domain"/>
    <property type="match status" value="1"/>
</dbReference>
<dbReference type="EMBL" id="VIWO01000011">
    <property type="protein sequence ID" value="TWF33836.1"/>
    <property type="molecule type" value="Genomic_DNA"/>
</dbReference>
<keyword evidence="3" id="KW-1185">Reference proteome</keyword>
<dbReference type="GO" id="GO:0003700">
    <property type="term" value="F:DNA-binding transcription factor activity"/>
    <property type="evidence" value="ECO:0007669"/>
    <property type="project" value="InterPro"/>
</dbReference>
<dbReference type="SUPFAM" id="SSF46785">
    <property type="entry name" value="Winged helix' DNA-binding domain"/>
    <property type="match status" value="1"/>
</dbReference>
<dbReference type="AlphaFoldDB" id="A0A561P6V5"/>
<dbReference type="InterPro" id="IPR036388">
    <property type="entry name" value="WH-like_DNA-bd_sf"/>
</dbReference>
<dbReference type="PANTHER" id="PTHR39515">
    <property type="entry name" value="CONSERVED PROTEIN"/>
    <property type="match status" value="1"/>
</dbReference>
<dbReference type="InterPro" id="IPR052526">
    <property type="entry name" value="HTH-type_Bedaq_tolerance"/>
</dbReference>
<evidence type="ECO:0000313" key="3">
    <source>
        <dbReference type="Proteomes" id="UP000320811"/>
    </source>
</evidence>
<comment type="caution">
    <text evidence="2">The sequence shown here is derived from an EMBL/GenBank/DDBJ whole genome shotgun (WGS) entry which is preliminary data.</text>
</comment>
<evidence type="ECO:0000313" key="2">
    <source>
        <dbReference type="EMBL" id="TWF33836.1"/>
    </source>
</evidence>
<dbReference type="Pfam" id="PF12802">
    <property type="entry name" value="MarR_2"/>
    <property type="match status" value="1"/>
</dbReference>
<gene>
    <name evidence="2" type="ORF">FHW36_11126</name>
</gene>
<name>A0A561P6V5_9BACT</name>
<proteinExistence type="predicted"/>
<dbReference type="OrthoDB" id="9804055at2"/>